<accession>A0A8B6GT81</accession>
<dbReference type="AlphaFoldDB" id="A0A8B6GT81"/>
<proteinExistence type="predicted"/>
<reference evidence="1" key="1">
    <citation type="submission" date="2018-11" db="EMBL/GenBank/DDBJ databases">
        <authorList>
            <person name="Alioto T."/>
            <person name="Alioto T."/>
        </authorList>
    </citation>
    <scope>NUCLEOTIDE SEQUENCE</scope>
</reference>
<gene>
    <name evidence="1" type="ORF">MGAL_10B070724</name>
</gene>
<dbReference type="Proteomes" id="UP000596742">
    <property type="component" value="Unassembled WGS sequence"/>
</dbReference>
<dbReference type="EMBL" id="UYJE01008939">
    <property type="protein sequence ID" value="VDI68712.1"/>
    <property type="molecule type" value="Genomic_DNA"/>
</dbReference>
<protein>
    <submittedName>
        <fullName evidence="1">Uncharacterized protein</fullName>
    </submittedName>
</protein>
<organism evidence="1 2">
    <name type="scientific">Mytilus galloprovincialis</name>
    <name type="common">Mediterranean mussel</name>
    <dbReference type="NCBI Taxonomy" id="29158"/>
    <lineage>
        <taxon>Eukaryota</taxon>
        <taxon>Metazoa</taxon>
        <taxon>Spiralia</taxon>
        <taxon>Lophotrochozoa</taxon>
        <taxon>Mollusca</taxon>
        <taxon>Bivalvia</taxon>
        <taxon>Autobranchia</taxon>
        <taxon>Pteriomorphia</taxon>
        <taxon>Mytilida</taxon>
        <taxon>Mytiloidea</taxon>
        <taxon>Mytilidae</taxon>
        <taxon>Mytilinae</taxon>
        <taxon>Mytilus</taxon>
    </lineage>
</organism>
<comment type="caution">
    <text evidence="1">The sequence shown here is derived from an EMBL/GenBank/DDBJ whole genome shotgun (WGS) entry which is preliminary data.</text>
</comment>
<evidence type="ECO:0000313" key="1">
    <source>
        <dbReference type="EMBL" id="VDI68712.1"/>
    </source>
</evidence>
<sequence>MGKIISILNTPREQLTTLRYYTLAYKNKSRKTPSSEDMAEEIMELNHLELRIFTASFTKHNRLMQMVQDIDAEFQSTNQ</sequence>
<evidence type="ECO:0000313" key="2">
    <source>
        <dbReference type="Proteomes" id="UP000596742"/>
    </source>
</evidence>
<feature type="non-terminal residue" evidence="1">
    <location>
        <position position="1"/>
    </location>
</feature>
<keyword evidence="2" id="KW-1185">Reference proteome</keyword>
<name>A0A8B6GT81_MYTGA</name>